<dbReference type="PANTHER" id="PTHR34295:SF4">
    <property type="entry name" value="BIOTIN TRANSPORTER BIOY-RELATED"/>
    <property type="match status" value="1"/>
</dbReference>
<evidence type="ECO:0000256" key="2">
    <source>
        <dbReference type="ARBA" id="ARBA00010692"/>
    </source>
</evidence>
<keyword evidence="3 8" id="KW-0813">Transport</keyword>
<dbReference type="Pfam" id="PF02632">
    <property type="entry name" value="BioY"/>
    <property type="match status" value="1"/>
</dbReference>
<dbReference type="GO" id="GO:0015225">
    <property type="term" value="F:biotin transmembrane transporter activity"/>
    <property type="evidence" value="ECO:0007669"/>
    <property type="project" value="UniProtKB-UniRule"/>
</dbReference>
<evidence type="ECO:0000256" key="5">
    <source>
        <dbReference type="ARBA" id="ARBA00022692"/>
    </source>
</evidence>
<dbReference type="Gene3D" id="1.10.1760.20">
    <property type="match status" value="1"/>
</dbReference>
<dbReference type="InterPro" id="IPR003784">
    <property type="entry name" value="BioY"/>
</dbReference>
<proteinExistence type="inferred from homology"/>
<dbReference type="PANTHER" id="PTHR34295">
    <property type="entry name" value="BIOTIN TRANSPORTER BIOY"/>
    <property type="match status" value="1"/>
</dbReference>
<comment type="similarity">
    <text evidence="2 8">Belongs to the BioY family.</text>
</comment>
<accession>A0A0Z8IJB5</accession>
<reference evidence="10 11" key="1">
    <citation type="submission" date="2016-02" db="EMBL/GenBank/DDBJ databases">
        <authorList>
            <consortium name="Pathogen Informatics"/>
        </authorList>
    </citation>
    <scope>NUCLEOTIDE SEQUENCE [LARGE SCALE GENOMIC DNA]</scope>
    <source>
        <strain evidence="10 11">LSS69</strain>
    </source>
</reference>
<dbReference type="GO" id="GO:0005886">
    <property type="term" value="C:plasma membrane"/>
    <property type="evidence" value="ECO:0007669"/>
    <property type="project" value="UniProtKB-SubCell"/>
</dbReference>
<keyword evidence="6 9" id="KW-1133">Transmembrane helix</keyword>
<organism evidence="10 11">
    <name type="scientific">Streptococcus suis</name>
    <dbReference type="NCBI Taxonomy" id="1307"/>
    <lineage>
        <taxon>Bacteria</taxon>
        <taxon>Bacillati</taxon>
        <taxon>Bacillota</taxon>
        <taxon>Bacilli</taxon>
        <taxon>Lactobacillales</taxon>
        <taxon>Streptococcaceae</taxon>
        <taxon>Streptococcus</taxon>
    </lineage>
</organism>
<dbReference type="Proteomes" id="UP000071533">
    <property type="component" value="Unassembled WGS sequence"/>
</dbReference>
<evidence type="ECO:0000256" key="9">
    <source>
        <dbReference type="SAM" id="Phobius"/>
    </source>
</evidence>
<feature type="transmembrane region" description="Helical" evidence="9">
    <location>
        <begin position="57"/>
        <end position="79"/>
    </location>
</feature>
<dbReference type="PIRSF" id="PIRSF016661">
    <property type="entry name" value="BioY"/>
    <property type="match status" value="1"/>
</dbReference>
<feature type="transmembrane region" description="Helical" evidence="9">
    <location>
        <begin position="9"/>
        <end position="26"/>
    </location>
</feature>
<keyword evidence="4 8" id="KW-1003">Cell membrane</keyword>
<keyword evidence="5 9" id="KW-0812">Transmembrane</keyword>
<comment type="subcellular location">
    <subcellularLocation>
        <location evidence="1 8">Cell membrane</location>
        <topology evidence="1 8">Multi-pass membrane protein</topology>
    </subcellularLocation>
</comment>
<keyword evidence="7 8" id="KW-0472">Membrane</keyword>
<feature type="transmembrane region" description="Helical" evidence="9">
    <location>
        <begin position="110"/>
        <end position="131"/>
    </location>
</feature>
<evidence type="ECO:0000256" key="1">
    <source>
        <dbReference type="ARBA" id="ARBA00004651"/>
    </source>
</evidence>
<gene>
    <name evidence="10" type="primary">bioY2</name>
    <name evidence="10" type="ORF">ERS132431_01016</name>
</gene>
<evidence type="ECO:0000256" key="6">
    <source>
        <dbReference type="ARBA" id="ARBA00022989"/>
    </source>
</evidence>
<evidence type="ECO:0000256" key="8">
    <source>
        <dbReference type="PIRNR" id="PIRNR016661"/>
    </source>
</evidence>
<sequence>MKTTSIKSLVYIAIGTALISTLSQISLSIGPIPFTLQTLAIGLVACLYNPKEAIASLTLYLTLGAIGLPVFAGFSGGFAPFTGPTAGFLWGFLVYAAITSVLTKSTSSPVTVFSACLLGTASCFLLGCLVFKLVSGASWSDTLAWTVLPFILPDLVKISIVTLCHRLLQPITKKEAFFS</sequence>
<dbReference type="RefSeq" id="WP_044690688.1">
    <property type="nucleotide sequence ID" value="NZ_CEHX01000124.1"/>
</dbReference>
<evidence type="ECO:0000313" key="10">
    <source>
        <dbReference type="EMBL" id="CYV36600.1"/>
    </source>
</evidence>
<evidence type="ECO:0000256" key="3">
    <source>
        <dbReference type="ARBA" id="ARBA00022448"/>
    </source>
</evidence>
<evidence type="ECO:0000256" key="7">
    <source>
        <dbReference type="ARBA" id="ARBA00023136"/>
    </source>
</evidence>
<name>A0A0Z8IJB5_STRSU</name>
<evidence type="ECO:0000313" key="11">
    <source>
        <dbReference type="Proteomes" id="UP000071533"/>
    </source>
</evidence>
<dbReference type="EMBL" id="FIHS01000010">
    <property type="protein sequence ID" value="CYV36600.1"/>
    <property type="molecule type" value="Genomic_DNA"/>
</dbReference>
<evidence type="ECO:0000256" key="4">
    <source>
        <dbReference type="ARBA" id="ARBA00022475"/>
    </source>
</evidence>
<protein>
    <recommendedName>
        <fullName evidence="8">Biotin transporter</fullName>
    </recommendedName>
</protein>
<feature type="transmembrane region" description="Helical" evidence="9">
    <location>
        <begin position="85"/>
        <end position="103"/>
    </location>
</feature>
<dbReference type="AlphaFoldDB" id="A0A0Z8IJB5"/>
<feature type="transmembrane region" description="Helical" evidence="9">
    <location>
        <begin position="143"/>
        <end position="164"/>
    </location>
</feature>